<evidence type="ECO:0000256" key="4">
    <source>
        <dbReference type="ARBA" id="ARBA00022561"/>
    </source>
</evidence>
<keyword evidence="3" id="KW-1140">T=1 icosahedral capsid protein</keyword>
<comment type="similarity">
    <text evidence="2">Belongs to the microviridae F protein family.</text>
</comment>
<reference evidence="6" key="1">
    <citation type="journal article" date="2021" name="Proc. Natl. Acad. Sci. U.S.A.">
        <title>A Catalog of Tens of Thousands of Viruses from Human Metagenomes Reveals Hidden Associations with Chronic Diseases.</title>
        <authorList>
            <person name="Tisza M.J."/>
            <person name="Buck C.B."/>
        </authorList>
    </citation>
    <scope>NUCLEOTIDE SEQUENCE</scope>
    <source>
        <strain evidence="6">CtX0F7</strain>
    </source>
</reference>
<evidence type="ECO:0000313" key="6">
    <source>
        <dbReference type="EMBL" id="DAD99396.1"/>
    </source>
</evidence>
<comment type="subcellular location">
    <subcellularLocation>
        <location evidence="1">Virion</location>
    </subcellularLocation>
</comment>
<evidence type="ECO:0000256" key="1">
    <source>
        <dbReference type="ARBA" id="ARBA00004328"/>
    </source>
</evidence>
<dbReference type="InterPro" id="IPR037002">
    <property type="entry name" value="Microviridae_protein_F_sf"/>
</dbReference>
<protein>
    <submittedName>
        <fullName evidence="6">Major capsid protein</fullName>
    </submittedName>
</protein>
<proteinExistence type="inferred from homology"/>
<dbReference type="GO" id="GO:0039615">
    <property type="term" value="C:T=1 icosahedral viral capsid"/>
    <property type="evidence" value="ECO:0007669"/>
    <property type="project" value="UniProtKB-KW"/>
</dbReference>
<dbReference type="Pfam" id="PF02305">
    <property type="entry name" value="Phage_F"/>
    <property type="match status" value="1"/>
</dbReference>
<accession>A0A8S5NYD3</accession>
<dbReference type="Gene3D" id="2.60.169.10">
    <property type="entry name" value="Microviridae F protein"/>
    <property type="match status" value="1"/>
</dbReference>
<dbReference type="GO" id="GO:0005198">
    <property type="term" value="F:structural molecule activity"/>
    <property type="evidence" value="ECO:0007669"/>
    <property type="project" value="InterPro"/>
</dbReference>
<evidence type="ECO:0000256" key="3">
    <source>
        <dbReference type="ARBA" id="ARBA00022431"/>
    </source>
</evidence>
<evidence type="ECO:0000256" key="2">
    <source>
        <dbReference type="ARBA" id="ARBA00009963"/>
    </source>
</evidence>
<evidence type="ECO:0000256" key="5">
    <source>
        <dbReference type="ARBA" id="ARBA00022844"/>
    </source>
</evidence>
<dbReference type="EMBL" id="BK015284">
    <property type="protein sequence ID" value="DAD99396.1"/>
    <property type="molecule type" value="Genomic_DNA"/>
</dbReference>
<sequence>MALMFLSRHRNSRSNINLSFTSPTTLAPGNITPLAFVRVFKGDKLGFRPSSFVQAMPMNAPLVNGFKLCYEYFFVPDRLYNASLLLDESGVTDQPHDVQFPQISLPTAYNSGQVGFSFSELKPNSDIVQPGSLADYMGFPVGFVPTYASGKNKISFQKALAYLDVIYHYYINQQIPKVPTALWAPRSSDIEGEFNYDYPHDYIYSLLMTVKTSRDPSQAIINHVSDHQAQYKGYTLGTWSWLCSRASIFQRCLPPYYLESWLATSGYEDSEIKVDLDADGKSISFRNISSMSHVQRWMDLALGGGSRYSDFENSQFDVGSVKHTTSPIFLGADRHHLGSNTIYQTTGAGDETSPLGAFAGQMSGGTQFRKRSFSFGETGYFMVMASLVPEVIYQRNLDPFLKELTLGDVYAPALDNIAMEPLMVEELDAQGSFVSGSFEDGGESYIANLTPFSSRENTAVGFVPAWSKLMQVVSRVHGRLATDLNYWILRRTYGEKPDMSEFRAKIEELLVAGTISAEGAEACLAFADSLIEDPNYSPYVISNAYNNVFADMSNQAQNFIVSFSASATVNREKGKTNVPTTL</sequence>
<dbReference type="InterPro" id="IPR003514">
    <property type="entry name" value="Microviridae_protein_F"/>
</dbReference>
<dbReference type="InterPro" id="IPR016184">
    <property type="entry name" value="Capsid/spike_ssDNA_virus"/>
</dbReference>
<dbReference type="SUPFAM" id="SSF88645">
    <property type="entry name" value="ssDNA viruses"/>
    <property type="match status" value="1"/>
</dbReference>
<name>A0A8S5NYD3_9VIRU</name>
<keyword evidence="5" id="KW-0946">Virion</keyword>
<keyword evidence="4" id="KW-0167">Capsid protein</keyword>
<organism evidence="6">
    <name type="scientific">Microviridae sp. ctX0F7</name>
    <dbReference type="NCBI Taxonomy" id="2824999"/>
    <lineage>
        <taxon>Viruses</taxon>
        <taxon>Monodnaviria</taxon>
        <taxon>Sangervirae</taxon>
        <taxon>Phixviricota</taxon>
        <taxon>Malgrandaviricetes</taxon>
        <taxon>Petitvirales</taxon>
        <taxon>Microviridae</taxon>
    </lineage>
</organism>